<dbReference type="CDD" id="cd14086">
    <property type="entry name" value="STKc_CaMKII"/>
    <property type="match status" value="1"/>
</dbReference>
<name>A0A3B4Z347_9TELE</name>
<dbReference type="FunFam" id="1.10.510.10:FF:000001">
    <property type="entry name" value="Calcium/calmodulin-dependent protein kinase type II subunit delta"/>
    <property type="match status" value="1"/>
</dbReference>
<dbReference type="PANTHER" id="PTHR24347">
    <property type="entry name" value="SERINE/THREONINE-PROTEIN KINASE"/>
    <property type="match status" value="1"/>
</dbReference>
<feature type="domain" description="Protein kinase" evidence="14">
    <location>
        <begin position="1"/>
        <end position="258"/>
    </location>
</feature>
<dbReference type="AlphaFoldDB" id="A0A3B4Z347"/>
<keyword evidence="13" id="KW-0812">Transmembrane</keyword>
<comment type="function">
    <text evidence="10">CaM-kinase II (CAMK2) is a prominent kinase in the central nervous system.</text>
</comment>
<evidence type="ECO:0000313" key="15">
    <source>
        <dbReference type="Ensembl" id="ENSSPAP00000003203.1"/>
    </source>
</evidence>
<dbReference type="InterPro" id="IPR013543">
    <property type="entry name" value="Ca/CaM-dep_prot_kinase-assoc"/>
</dbReference>
<dbReference type="GO" id="GO:0005516">
    <property type="term" value="F:calmodulin binding"/>
    <property type="evidence" value="ECO:0007669"/>
    <property type="project" value="UniProtKB-KW"/>
</dbReference>
<dbReference type="InterPro" id="IPR000719">
    <property type="entry name" value="Prot_kinase_dom"/>
</dbReference>
<dbReference type="SMART" id="SM00220">
    <property type="entry name" value="S_TKc"/>
    <property type="match status" value="1"/>
</dbReference>
<keyword evidence="13" id="KW-1133">Transmembrane helix</keyword>
<evidence type="ECO:0000256" key="9">
    <source>
        <dbReference type="ARBA" id="ARBA00047430"/>
    </source>
</evidence>
<reference evidence="15" key="1">
    <citation type="submission" date="2023-09" db="UniProtKB">
        <authorList>
            <consortium name="Ensembl"/>
        </authorList>
    </citation>
    <scope>IDENTIFICATION</scope>
</reference>
<comment type="subunit">
    <text evidence="11">CAMK2 is composed of four different chains: alpha, beta, gamma, and delta. The different isoforms assemble into homo- or heteromultimeric holoenzymes composed of 8 to 12 subunits.</text>
</comment>
<comment type="catalytic activity">
    <reaction evidence="9">
        <text>L-seryl-[protein] + ATP = O-phospho-L-seryl-[protein] + ADP + H(+)</text>
        <dbReference type="Rhea" id="RHEA:17989"/>
        <dbReference type="Rhea" id="RHEA-COMP:9863"/>
        <dbReference type="Rhea" id="RHEA-COMP:11604"/>
        <dbReference type="ChEBI" id="CHEBI:15378"/>
        <dbReference type="ChEBI" id="CHEBI:29999"/>
        <dbReference type="ChEBI" id="CHEBI:30616"/>
        <dbReference type="ChEBI" id="CHEBI:83421"/>
        <dbReference type="ChEBI" id="CHEBI:456216"/>
        <dbReference type="EC" id="2.7.11.17"/>
    </reaction>
</comment>
<keyword evidence="13" id="KW-0472">Membrane</keyword>
<evidence type="ECO:0000256" key="5">
    <source>
        <dbReference type="ARBA" id="ARBA00022679"/>
    </source>
</evidence>
<evidence type="ECO:0000259" key="14">
    <source>
        <dbReference type="PROSITE" id="PS50011"/>
    </source>
</evidence>
<dbReference type="GeneTree" id="ENSGT00940000156481"/>
<evidence type="ECO:0000256" key="11">
    <source>
        <dbReference type="ARBA" id="ARBA00064333"/>
    </source>
</evidence>
<dbReference type="InterPro" id="IPR008271">
    <property type="entry name" value="Ser/Thr_kinase_AS"/>
</dbReference>
<evidence type="ECO:0000256" key="13">
    <source>
        <dbReference type="SAM" id="Phobius"/>
    </source>
</evidence>
<protein>
    <recommendedName>
        <fullName evidence="2">calcium/calmodulin-dependent protein kinase</fullName>
        <ecNumber evidence="2">2.7.11.17</ecNumber>
    </recommendedName>
</protein>
<evidence type="ECO:0000256" key="1">
    <source>
        <dbReference type="ARBA" id="ARBA00005354"/>
    </source>
</evidence>
<evidence type="ECO:0000256" key="8">
    <source>
        <dbReference type="ARBA" id="ARBA00047307"/>
    </source>
</evidence>
<keyword evidence="4" id="KW-0597">Phosphoprotein</keyword>
<sequence length="492" mass="55972">WSHAALVVYRRCFSAATHSVCFQEVFLLLLALRSLRHLNYHQKLEREARICRLLKHPNIVRLHDSISEEGFHYLVFDLVTGGELFEDIVAREYYSEADASHCINQILESVSHIHQHDIVHRDLKPENLLLASKMKGAAVKLADFGLAIEVQGDQQAWFGFAGTPGYLSPEVLRKDPYGKPVDIWACGVILYILLVGYPPFWDEDQHKLYQQIKAGAYDFPSPEWDTVTPEAKNLINQMLTINPAKRITADQALKHPWVCQRSTVASMMHRQETVECLRKFNARRKLKGAILTTMLVSRNFSGELWRSSQGNNSKNSVVSSSSTKDSSMSSSAPMVPHLLYLVSLTLLFMASFPSFLMFTRKQEIIKMTEQLIEAINNGDFEAYTRICDPGLTSFEPEALGNLVEGMDFHKFYFENLLSKNSKPVHTTILNPHVHLIGEDAACIAYIRLTQYIDSQGRPRSCQSEETRVWHRRDAKWLNVHFHCSGAPAAPLQ</sequence>
<dbReference type="Pfam" id="PF08332">
    <property type="entry name" value="CaMKII_AD"/>
    <property type="match status" value="1"/>
</dbReference>
<feature type="compositionally biased region" description="Low complexity" evidence="12">
    <location>
        <begin position="307"/>
        <end position="331"/>
    </location>
</feature>
<dbReference type="Gene3D" id="1.10.510.10">
    <property type="entry name" value="Transferase(Phosphotransferase) domain 1"/>
    <property type="match status" value="1"/>
</dbReference>
<keyword evidence="7" id="KW-0112">Calmodulin-binding</keyword>
<evidence type="ECO:0000256" key="6">
    <source>
        <dbReference type="ARBA" id="ARBA00022777"/>
    </source>
</evidence>
<dbReference type="InterPro" id="IPR032710">
    <property type="entry name" value="NTF2-like_dom_sf"/>
</dbReference>
<dbReference type="PROSITE" id="PS00108">
    <property type="entry name" value="PROTEIN_KINASE_ST"/>
    <property type="match status" value="1"/>
</dbReference>
<dbReference type="SUPFAM" id="SSF56112">
    <property type="entry name" value="Protein kinase-like (PK-like)"/>
    <property type="match status" value="1"/>
</dbReference>
<dbReference type="PROSITE" id="PS50011">
    <property type="entry name" value="PROTEIN_KINASE_DOM"/>
    <property type="match status" value="1"/>
</dbReference>
<comment type="similarity">
    <text evidence="1">Belongs to the protein kinase superfamily. CAMK Ser/Thr protein kinase family. CaMK subfamily.</text>
</comment>
<keyword evidence="5" id="KW-0808">Transferase</keyword>
<dbReference type="Gene3D" id="3.10.450.50">
    <property type="match status" value="1"/>
</dbReference>
<proteinExistence type="inferred from homology"/>
<dbReference type="InterPro" id="IPR011009">
    <property type="entry name" value="Kinase-like_dom_sf"/>
</dbReference>
<dbReference type="Gene3D" id="3.30.200.20">
    <property type="entry name" value="Phosphorylase Kinase, domain 1"/>
    <property type="match status" value="1"/>
</dbReference>
<accession>A0A3B4Z347</accession>
<dbReference type="Gene3D" id="6.10.140.620">
    <property type="match status" value="1"/>
</dbReference>
<comment type="catalytic activity">
    <reaction evidence="8">
        <text>L-threonyl-[protein] + ATP = O-phospho-L-threonyl-[protein] + ADP + H(+)</text>
        <dbReference type="Rhea" id="RHEA:46608"/>
        <dbReference type="Rhea" id="RHEA-COMP:11060"/>
        <dbReference type="Rhea" id="RHEA-COMP:11605"/>
        <dbReference type="ChEBI" id="CHEBI:15378"/>
        <dbReference type="ChEBI" id="CHEBI:30013"/>
        <dbReference type="ChEBI" id="CHEBI:30616"/>
        <dbReference type="ChEBI" id="CHEBI:61977"/>
        <dbReference type="ChEBI" id="CHEBI:456216"/>
        <dbReference type="EC" id="2.7.11.17"/>
    </reaction>
</comment>
<evidence type="ECO:0000256" key="12">
    <source>
        <dbReference type="SAM" id="MobiDB-lite"/>
    </source>
</evidence>
<dbReference type="FunFam" id="3.10.450.50:FF:000001">
    <property type="entry name" value="calcium/calmodulin-dependent protein kinase type II subunit gamma isoform X1"/>
    <property type="match status" value="1"/>
</dbReference>
<dbReference type="EC" id="2.7.11.17" evidence="2"/>
<keyword evidence="3" id="KW-0723">Serine/threonine-protein kinase</keyword>
<dbReference type="Pfam" id="PF00069">
    <property type="entry name" value="Pkinase"/>
    <property type="match status" value="1"/>
</dbReference>
<evidence type="ECO:0000256" key="2">
    <source>
        <dbReference type="ARBA" id="ARBA00012434"/>
    </source>
</evidence>
<dbReference type="SUPFAM" id="SSF54427">
    <property type="entry name" value="NTF2-like"/>
    <property type="match status" value="1"/>
</dbReference>
<feature type="region of interest" description="Disordered" evidence="12">
    <location>
        <begin position="305"/>
        <end position="331"/>
    </location>
</feature>
<feature type="transmembrane region" description="Helical" evidence="13">
    <location>
        <begin position="338"/>
        <end position="358"/>
    </location>
</feature>
<evidence type="ECO:0000256" key="4">
    <source>
        <dbReference type="ARBA" id="ARBA00022553"/>
    </source>
</evidence>
<evidence type="ECO:0000256" key="7">
    <source>
        <dbReference type="ARBA" id="ARBA00022860"/>
    </source>
</evidence>
<dbReference type="Ensembl" id="ENSSPAT00000003259.1">
    <property type="protein sequence ID" value="ENSSPAP00000003203.1"/>
    <property type="gene ID" value="ENSSPAG00000001818.1"/>
</dbReference>
<keyword evidence="6" id="KW-0418">Kinase</keyword>
<organism evidence="15">
    <name type="scientific">Stegastes partitus</name>
    <name type="common">bicolor damselfish</name>
    <dbReference type="NCBI Taxonomy" id="144197"/>
    <lineage>
        <taxon>Eukaryota</taxon>
        <taxon>Metazoa</taxon>
        <taxon>Chordata</taxon>
        <taxon>Craniata</taxon>
        <taxon>Vertebrata</taxon>
        <taxon>Euteleostomi</taxon>
        <taxon>Actinopterygii</taxon>
        <taxon>Neopterygii</taxon>
        <taxon>Teleostei</taxon>
        <taxon>Neoteleostei</taxon>
        <taxon>Acanthomorphata</taxon>
        <taxon>Ovalentaria</taxon>
        <taxon>Pomacentridae</taxon>
        <taxon>Stegastes</taxon>
    </lineage>
</organism>
<dbReference type="GO" id="GO:0004683">
    <property type="term" value="F:calcium/calmodulin-dependent protein kinase activity"/>
    <property type="evidence" value="ECO:0007669"/>
    <property type="project" value="UniProtKB-EC"/>
</dbReference>
<evidence type="ECO:0000256" key="10">
    <source>
        <dbReference type="ARBA" id="ARBA00056581"/>
    </source>
</evidence>
<dbReference type="GO" id="GO:0005524">
    <property type="term" value="F:ATP binding"/>
    <property type="evidence" value="ECO:0007669"/>
    <property type="project" value="InterPro"/>
</dbReference>
<evidence type="ECO:0000256" key="3">
    <source>
        <dbReference type="ARBA" id="ARBA00022527"/>
    </source>
</evidence>